<evidence type="ECO:0000259" key="1">
    <source>
        <dbReference type="PROSITE" id="PS50181"/>
    </source>
</evidence>
<dbReference type="Gene3D" id="1.20.1280.50">
    <property type="match status" value="1"/>
</dbReference>
<dbReference type="InterPro" id="IPR006527">
    <property type="entry name" value="F-box-assoc_dom_typ1"/>
</dbReference>
<dbReference type="InterPro" id="IPR017451">
    <property type="entry name" value="F-box-assoc_interact_dom"/>
</dbReference>
<dbReference type="InterPro" id="IPR036047">
    <property type="entry name" value="F-box-like_dom_sf"/>
</dbReference>
<sequence>MEFKVDEASYQYLKPSKSTRRAQYPSGLRQDSNLTIPILPAELVTEILSRLPVKPLLRFTRVSKSWLALISGDKFIKAHLNLSANNKDYIDRKVIMSSYPQNIYNLKECTLRSLFYDSVTKAFDLDCPIKSYERSLSFVGSVNGLICLRIQNNDYFIWNPSIRKYKKLPNPRPAKLVAYPRVYGFGYDELDDDYKVVVRFYQYPKNTGFEVIYSLKSNSWRSGDNGGCVRANGRGMFVNGKLHWTTDADFYNRNSKNIISFDLADEKWEMVEGPCYGEGTDFLEVGVLNSDLSVIEYRRPNIDLWVMTEYGVKESWMKILSIEYHNNDFLNPPFLMSNKGEILVMLGSTFKIYKDGLFKNPKFINFNGYCKAEIYLESLVCPFS</sequence>
<dbReference type="KEGG" id="nau:109240461"/>
<dbReference type="InterPro" id="IPR001810">
    <property type="entry name" value="F-box_dom"/>
</dbReference>
<accession>A0A314L7Y2</accession>
<dbReference type="SUPFAM" id="SSF81383">
    <property type="entry name" value="F-box domain"/>
    <property type="match status" value="1"/>
</dbReference>
<comment type="caution">
    <text evidence="2">The sequence shown here is derived from an EMBL/GenBank/DDBJ whole genome shotgun (WGS) entry which is preliminary data.</text>
</comment>
<name>A0A314L7Y2_NICAT</name>
<evidence type="ECO:0000313" key="2">
    <source>
        <dbReference type="EMBL" id="OIT37652.1"/>
    </source>
</evidence>
<organism evidence="2 3">
    <name type="scientific">Nicotiana attenuata</name>
    <name type="common">Coyote tobacco</name>
    <dbReference type="NCBI Taxonomy" id="49451"/>
    <lineage>
        <taxon>Eukaryota</taxon>
        <taxon>Viridiplantae</taxon>
        <taxon>Streptophyta</taxon>
        <taxon>Embryophyta</taxon>
        <taxon>Tracheophyta</taxon>
        <taxon>Spermatophyta</taxon>
        <taxon>Magnoliopsida</taxon>
        <taxon>eudicotyledons</taxon>
        <taxon>Gunneridae</taxon>
        <taxon>Pentapetalae</taxon>
        <taxon>asterids</taxon>
        <taxon>lamiids</taxon>
        <taxon>Solanales</taxon>
        <taxon>Solanaceae</taxon>
        <taxon>Nicotianoideae</taxon>
        <taxon>Nicotianeae</taxon>
        <taxon>Nicotiana</taxon>
    </lineage>
</organism>
<dbReference type="InterPro" id="IPR050796">
    <property type="entry name" value="SCF_F-box_component"/>
</dbReference>
<dbReference type="Gramene" id="OIT37652">
    <property type="protein sequence ID" value="OIT37652"/>
    <property type="gene ID" value="A4A49_62047"/>
</dbReference>
<reference evidence="2" key="1">
    <citation type="submission" date="2016-11" db="EMBL/GenBank/DDBJ databases">
        <title>The genome of Nicotiana attenuata.</title>
        <authorList>
            <person name="Xu S."/>
            <person name="Brockmoeller T."/>
            <person name="Gaquerel E."/>
            <person name="Navarro A."/>
            <person name="Kuhl H."/>
            <person name="Gase K."/>
            <person name="Ling Z."/>
            <person name="Zhou W."/>
            <person name="Kreitzer C."/>
            <person name="Stanke M."/>
            <person name="Tang H."/>
            <person name="Lyons E."/>
            <person name="Pandey P."/>
            <person name="Pandey S.P."/>
            <person name="Timmermann B."/>
            <person name="Baldwin I.T."/>
        </authorList>
    </citation>
    <scope>NUCLEOTIDE SEQUENCE [LARGE SCALE GENOMIC DNA]</scope>
    <source>
        <strain evidence="2">UT</strain>
    </source>
</reference>
<dbReference type="AlphaFoldDB" id="A0A314L7Y2"/>
<keyword evidence="3" id="KW-1185">Reference proteome</keyword>
<dbReference type="SMART" id="SM00256">
    <property type="entry name" value="FBOX"/>
    <property type="match status" value="1"/>
</dbReference>
<dbReference type="EMBL" id="MJEQ01000285">
    <property type="protein sequence ID" value="OIT37652.1"/>
    <property type="molecule type" value="Genomic_DNA"/>
</dbReference>
<dbReference type="PANTHER" id="PTHR31672">
    <property type="entry name" value="BNACNNG10540D PROTEIN"/>
    <property type="match status" value="1"/>
</dbReference>
<gene>
    <name evidence="2" type="ORF">A4A49_62047</name>
</gene>
<feature type="domain" description="F-box" evidence="1">
    <location>
        <begin position="33"/>
        <end position="79"/>
    </location>
</feature>
<dbReference type="PROSITE" id="PS50181">
    <property type="entry name" value="FBOX"/>
    <property type="match status" value="1"/>
</dbReference>
<dbReference type="SMR" id="A0A314L7Y2"/>
<dbReference type="Pfam" id="PF07734">
    <property type="entry name" value="FBA_1"/>
    <property type="match status" value="1"/>
</dbReference>
<dbReference type="PANTHER" id="PTHR31672:SF13">
    <property type="entry name" value="F-BOX PROTEIN CPR30-LIKE"/>
    <property type="match status" value="1"/>
</dbReference>
<dbReference type="NCBIfam" id="TIGR01640">
    <property type="entry name" value="F_box_assoc_1"/>
    <property type="match status" value="1"/>
</dbReference>
<dbReference type="CDD" id="cd22157">
    <property type="entry name" value="F-box_AtFBW1-like"/>
    <property type="match status" value="1"/>
</dbReference>
<dbReference type="OrthoDB" id="1071894at2759"/>
<dbReference type="Proteomes" id="UP000187609">
    <property type="component" value="Unassembled WGS sequence"/>
</dbReference>
<dbReference type="Pfam" id="PF00646">
    <property type="entry name" value="F-box"/>
    <property type="match status" value="1"/>
</dbReference>
<dbReference type="STRING" id="49451.A0A314L7Y2"/>
<protein>
    <submittedName>
        <fullName evidence="2">F-boxkelch-repeat protein</fullName>
    </submittedName>
</protein>
<proteinExistence type="predicted"/>
<evidence type="ECO:0000313" key="3">
    <source>
        <dbReference type="Proteomes" id="UP000187609"/>
    </source>
</evidence>